<dbReference type="SUPFAM" id="SSF56801">
    <property type="entry name" value="Acetyl-CoA synthetase-like"/>
    <property type="match status" value="1"/>
</dbReference>
<accession>A0A840QL01</accession>
<dbReference type="Gene3D" id="3.40.50.12780">
    <property type="entry name" value="N-terminal domain of ligase-like"/>
    <property type="match status" value="1"/>
</dbReference>
<evidence type="ECO:0000259" key="2">
    <source>
        <dbReference type="Pfam" id="PF13193"/>
    </source>
</evidence>
<feature type="domain" description="AMP-binding enzyme C-terminal" evidence="2">
    <location>
        <begin position="333"/>
        <end position="404"/>
    </location>
</feature>
<dbReference type="InterPro" id="IPR000873">
    <property type="entry name" value="AMP-dep_synth/lig_dom"/>
</dbReference>
<dbReference type="GO" id="GO:0006631">
    <property type="term" value="P:fatty acid metabolic process"/>
    <property type="evidence" value="ECO:0007669"/>
    <property type="project" value="TreeGrafter"/>
</dbReference>
<dbReference type="InterPro" id="IPR045851">
    <property type="entry name" value="AMP-bd_C_sf"/>
</dbReference>
<dbReference type="GO" id="GO:0031956">
    <property type="term" value="F:medium-chain fatty acid-CoA ligase activity"/>
    <property type="evidence" value="ECO:0007669"/>
    <property type="project" value="TreeGrafter"/>
</dbReference>
<proteinExistence type="predicted"/>
<keyword evidence="4" id="KW-1185">Reference proteome</keyword>
<dbReference type="Pfam" id="PF13193">
    <property type="entry name" value="AMP-binding_C"/>
    <property type="match status" value="1"/>
</dbReference>
<reference evidence="3 4" key="1">
    <citation type="submission" date="2020-08" db="EMBL/GenBank/DDBJ databases">
        <title>Sequencing the genomes of 1000 actinobacteria strains.</title>
        <authorList>
            <person name="Klenk H.-P."/>
        </authorList>
    </citation>
    <scope>NUCLEOTIDE SEQUENCE [LARGE SCALE GENOMIC DNA]</scope>
    <source>
        <strain evidence="3 4">DSM 45584</strain>
    </source>
</reference>
<organism evidence="3 4">
    <name type="scientific">Saccharopolyspora phatthalungensis</name>
    <dbReference type="NCBI Taxonomy" id="664693"/>
    <lineage>
        <taxon>Bacteria</taxon>
        <taxon>Bacillati</taxon>
        <taxon>Actinomycetota</taxon>
        <taxon>Actinomycetes</taxon>
        <taxon>Pseudonocardiales</taxon>
        <taxon>Pseudonocardiaceae</taxon>
        <taxon>Saccharopolyspora</taxon>
    </lineage>
</organism>
<sequence length="425" mass="46095">MTFDELRYPINHSEAPLLVADDPLASTVLPHIDQCPGLEHVVVHEPSVPVAVPVSKLSELAGAEPKPFEHIDGHEEQSPALILYTSGSTGRPKGVVLNAGAFGSSGAGFAECFGITASDNYFLPLTMAHAIGALVGPAMAVVTGGSLTLVDRFSPTSFWRQVAETGATYSILFPAHLNLLMETQEDGPSAGESSLRLVITHAWLENFYRRFNVNLATVWGMTETGAMATGSAPGHQPEGYVGKPMSGVEVGIFDEMSQRLPAGEVGEIRLRHRNVMLEYFKNPEATGTTLVDGWVRSGDYGFVDADGGLYFGGRLQDMIKRSGENISPEEVINALVDHPDVTEAFVMGVPDPIRTEEVAALVVIQRRVDLSDVIEVASQRLIRRKLPRYIIATRDPLPRLGNGKIDRATIKRDFDPANAWDRIAE</sequence>
<dbReference type="AlphaFoldDB" id="A0A840QL01"/>
<dbReference type="PROSITE" id="PS00455">
    <property type="entry name" value="AMP_BINDING"/>
    <property type="match status" value="1"/>
</dbReference>
<evidence type="ECO:0000259" key="1">
    <source>
        <dbReference type="Pfam" id="PF00501"/>
    </source>
</evidence>
<dbReference type="Proteomes" id="UP000584374">
    <property type="component" value="Unassembled WGS sequence"/>
</dbReference>
<evidence type="ECO:0000313" key="3">
    <source>
        <dbReference type="EMBL" id="MBB5160023.1"/>
    </source>
</evidence>
<name>A0A840QL01_9PSEU</name>
<comment type="caution">
    <text evidence="3">The sequence shown here is derived from an EMBL/GenBank/DDBJ whole genome shotgun (WGS) entry which is preliminary data.</text>
</comment>
<evidence type="ECO:0000313" key="4">
    <source>
        <dbReference type="Proteomes" id="UP000584374"/>
    </source>
</evidence>
<dbReference type="CDD" id="cd04433">
    <property type="entry name" value="AFD_class_I"/>
    <property type="match status" value="1"/>
</dbReference>
<dbReference type="PANTHER" id="PTHR43201">
    <property type="entry name" value="ACYL-COA SYNTHETASE"/>
    <property type="match status" value="1"/>
</dbReference>
<dbReference type="InterPro" id="IPR042099">
    <property type="entry name" value="ANL_N_sf"/>
</dbReference>
<dbReference type="InterPro" id="IPR025110">
    <property type="entry name" value="AMP-bd_C"/>
</dbReference>
<gene>
    <name evidence="3" type="ORF">BJ970_007624</name>
</gene>
<feature type="domain" description="AMP-dependent synthetase/ligase" evidence="1">
    <location>
        <begin position="4"/>
        <end position="280"/>
    </location>
</feature>
<dbReference type="Gene3D" id="3.30.300.30">
    <property type="match status" value="1"/>
</dbReference>
<keyword evidence="3" id="KW-0436">Ligase</keyword>
<dbReference type="InterPro" id="IPR020845">
    <property type="entry name" value="AMP-binding_CS"/>
</dbReference>
<dbReference type="PANTHER" id="PTHR43201:SF32">
    <property type="entry name" value="2-SUCCINYLBENZOATE--COA LIGASE, CHLOROPLASTIC_PEROXISOMAL"/>
    <property type="match status" value="1"/>
</dbReference>
<protein>
    <submittedName>
        <fullName evidence="3">Acyl-coenzyme A synthetase/AMP-(Fatty) acid ligase</fullName>
    </submittedName>
</protein>
<dbReference type="EMBL" id="JACHIW010000004">
    <property type="protein sequence ID" value="MBB5160023.1"/>
    <property type="molecule type" value="Genomic_DNA"/>
</dbReference>
<dbReference type="Pfam" id="PF00501">
    <property type="entry name" value="AMP-binding"/>
    <property type="match status" value="1"/>
</dbReference>